<dbReference type="SUPFAM" id="SSF51182">
    <property type="entry name" value="RmlC-like cupins"/>
    <property type="match status" value="1"/>
</dbReference>
<name>A0A7W9PK59_9NOCA</name>
<protein>
    <submittedName>
        <fullName evidence="2">Quercetin dioxygenase-like cupin family protein</fullName>
    </submittedName>
</protein>
<dbReference type="RefSeq" id="WP_063709873.1">
    <property type="nucleotide sequence ID" value="NZ_JACHIT010000002.1"/>
</dbReference>
<accession>A0A7W9PK59</accession>
<evidence type="ECO:0000259" key="1">
    <source>
        <dbReference type="Pfam" id="PF07883"/>
    </source>
</evidence>
<dbReference type="InterPro" id="IPR011051">
    <property type="entry name" value="RmlC_Cupin_sf"/>
</dbReference>
<keyword evidence="2" id="KW-0223">Dioxygenase</keyword>
<feature type="domain" description="Cupin type-2" evidence="1">
    <location>
        <begin position="214"/>
        <end position="271"/>
    </location>
</feature>
<dbReference type="PANTHER" id="PTHR36440">
    <property type="entry name" value="PUTATIVE (AFU_ORTHOLOGUE AFUA_8G07350)-RELATED"/>
    <property type="match status" value="1"/>
</dbReference>
<comment type="caution">
    <text evidence="2">The sequence shown here is derived from an EMBL/GenBank/DDBJ whole genome shotgun (WGS) entry which is preliminary data.</text>
</comment>
<sequence length="335" mass="35278">MAISYAAEAADHQQLEWLGGGVMHVLLDGEHTGGQFAMFRSSAPTGAASPAHVHTREDEIVVMLSGSAVFWVGEQRFEVGEGGVAFLPRGVRHAYRITSDADMLVLSTPSGLEDFFRGAGHDLKTPKPEGWQITPETMGKAAAANGQIILGPPLALDGVLPANADVDSDGVPYVAQASEHETLAWLGGGMMRILLDKDHTGGRLSLFRSSASAGSASPVYVHSMEDEIIVMLSGSGIYWVGEHRYELSAGGVVVAPRGVPMAYRITSDAETLAVATPGGLETFVRTAGRDVRQPRPDSREVSHTVLAEASEKTGQTVLGAPLEADDMIPGALLGL</sequence>
<evidence type="ECO:0000313" key="2">
    <source>
        <dbReference type="EMBL" id="MBB5917630.1"/>
    </source>
</evidence>
<keyword evidence="3" id="KW-1185">Reference proteome</keyword>
<dbReference type="EMBL" id="JACHIT010000002">
    <property type="protein sequence ID" value="MBB5917630.1"/>
    <property type="molecule type" value="Genomic_DNA"/>
</dbReference>
<proteinExistence type="predicted"/>
<dbReference type="AlphaFoldDB" id="A0A7W9PK59"/>
<dbReference type="PANTHER" id="PTHR36440:SF1">
    <property type="entry name" value="PUTATIVE (AFU_ORTHOLOGUE AFUA_8G07350)-RELATED"/>
    <property type="match status" value="1"/>
</dbReference>
<gene>
    <name evidence="2" type="ORF">BJY24_006542</name>
</gene>
<dbReference type="Proteomes" id="UP000540412">
    <property type="component" value="Unassembled WGS sequence"/>
</dbReference>
<keyword evidence="2" id="KW-0560">Oxidoreductase</keyword>
<evidence type="ECO:0000313" key="3">
    <source>
        <dbReference type="Proteomes" id="UP000540412"/>
    </source>
</evidence>
<dbReference type="Pfam" id="PF07883">
    <property type="entry name" value="Cupin_2"/>
    <property type="match status" value="2"/>
</dbReference>
<dbReference type="GO" id="GO:0051213">
    <property type="term" value="F:dioxygenase activity"/>
    <property type="evidence" value="ECO:0007669"/>
    <property type="project" value="UniProtKB-KW"/>
</dbReference>
<feature type="domain" description="Cupin type-2" evidence="1">
    <location>
        <begin position="44"/>
        <end position="107"/>
    </location>
</feature>
<dbReference type="InterPro" id="IPR013096">
    <property type="entry name" value="Cupin_2"/>
</dbReference>
<dbReference type="Gene3D" id="2.60.120.10">
    <property type="entry name" value="Jelly Rolls"/>
    <property type="match status" value="2"/>
</dbReference>
<reference evidence="2 3" key="1">
    <citation type="submission" date="2020-08" db="EMBL/GenBank/DDBJ databases">
        <title>Sequencing the genomes of 1000 actinobacteria strains.</title>
        <authorList>
            <person name="Klenk H.-P."/>
        </authorList>
    </citation>
    <scope>NUCLEOTIDE SEQUENCE [LARGE SCALE GENOMIC DNA]</scope>
    <source>
        <strain evidence="2 3">DSM 43582</strain>
    </source>
</reference>
<dbReference type="InterPro" id="IPR053146">
    <property type="entry name" value="QDO-like"/>
</dbReference>
<organism evidence="2 3">
    <name type="scientific">Nocardia transvalensis</name>
    <dbReference type="NCBI Taxonomy" id="37333"/>
    <lineage>
        <taxon>Bacteria</taxon>
        <taxon>Bacillati</taxon>
        <taxon>Actinomycetota</taxon>
        <taxon>Actinomycetes</taxon>
        <taxon>Mycobacteriales</taxon>
        <taxon>Nocardiaceae</taxon>
        <taxon>Nocardia</taxon>
    </lineage>
</organism>
<dbReference type="InterPro" id="IPR014710">
    <property type="entry name" value="RmlC-like_jellyroll"/>
</dbReference>